<dbReference type="EMBL" id="ML119174">
    <property type="protein sequence ID" value="RPB07852.1"/>
    <property type="molecule type" value="Genomic_DNA"/>
</dbReference>
<keyword evidence="4" id="KW-0378">Hydrolase</keyword>
<dbReference type="Pfam" id="PF00227">
    <property type="entry name" value="Proteasome"/>
    <property type="match status" value="1"/>
</dbReference>
<keyword evidence="5" id="KW-1185">Reference proteome</keyword>
<dbReference type="GO" id="GO:0006511">
    <property type="term" value="P:ubiquitin-dependent protein catabolic process"/>
    <property type="evidence" value="ECO:0007669"/>
    <property type="project" value="InterPro"/>
</dbReference>
<dbReference type="InterPro" id="IPR001353">
    <property type="entry name" value="Proteasome_sua/b"/>
</dbReference>
<dbReference type="STRING" id="1392247.A0A3N4KET3"/>
<sequence length="255" mass="28542">MSDYTDRYITVFSPEGRLFQVEYASKAITGSNTYVNSIGIRSKDYAIVIAYKRLPEKLVDPISITHIFQISPSIGCVMAGSVPDARALVTRARSEAAEFHKTNGYEIPCNALSQRLANINQVYTQRAHMRPLGVAMTLISVDDEFGPRIFKVNPAAECIEYNAVASGPKEHQLLTYLERKLGDRRYAFGNWRRLANMGVKALNAALATTLESDEVEVGVVGINGFRKLTLREVKNVLRDVKWDILIERESRPCVV</sequence>
<dbReference type="SUPFAM" id="SSF56235">
    <property type="entry name" value="N-terminal nucleophile aminohydrolases (Ntn hydrolases)"/>
    <property type="match status" value="1"/>
</dbReference>
<dbReference type="Pfam" id="PF10584">
    <property type="entry name" value="Proteasome_A_N"/>
    <property type="match status" value="1"/>
</dbReference>
<feature type="domain" description="Proteasome alpha-type subunits" evidence="3">
    <location>
        <begin position="5"/>
        <end position="27"/>
    </location>
</feature>
<reference evidence="4 5" key="1">
    <citation type="journal article" date="2018" name="Nat. Ecol. Evol.">
        <title>Pezizomycetes genomes reveal the molecular basis of ectomycorrhizal truffle lifestyle.</title>
        <authorList>
            <person name="Murat C."/>
            <person name="Payen T."/>
            <person name="Noel B."/>
            <person name="Kuo A."/>
            <person name="Morin E."/>
            <person name="Chen J."/>
            <person name="Kohler A."/>
            <person name="Krizsan K."/>
            <person name="Balestrini R."/>
            <person name="Da Silva C."/>
            <person name="Montanini B."/>
            <person name="Hainaut M."/>
            <person name="Levati E."/>
            <person name="Barry K.W."/>
            <person name="Belfiori B."/>
            <person name="Cichocki N."/>
            <person name="Clum A."/>
            <person name="Dockter R.B."/>
            <person name="Fauchery L."/>
            <person name="Guy J."/>
            <person name="Iotti M."/>
            <person name="Le Tacon F."/>
            <person name="Lindquist E.A."/>
            <person name="Lipzen A."/>
            <person name="Malagnac F."/>
            <person name="Mello A."/>
            <person name="Molinier V."/>
            <person name="Miyauchi S."/>
            <person name="Poulain J."/>
            <person name="Riccioni C."/>
            <person name="Rubini A."/>
            <person name="Sitrit Y."/>
            <person name="Splivallo R."/>
            <person name="Traeger S."/>
            <person name="Wang M."/>
            <person name="Zifcakova L."/>
            <person name="Wipf D."/>
            <person name="Zambonelli A."/>
            <person name="Paolocci F."/>
            <person name="Nowrousian M."/>
            <person name="Ottonello S."/>
            <person name="Baldrian P."/>
            <person name="Spatafora J.W."/>
            <person name="Henrissat B."/>
            <person name="Nagy L.G."/>
            <person name="Aury J.M."/>
            <person name="Wincker P."/>
            <person name="Grigoriev I.V."/>
            <person name="Bonfante P."/>
            <person name="Martin F.M."/>
        </authorList>
    </citation>
    <scope>NUCLEOTIDE SEQUENCE [LARGE SCALE GENOMIC DNA]</scope>
    <source>
        <strain evidence="4 5">CCBAS932</strain>
    </source>
</reference>
<evidence type="ECO:0000256" key="2">
    <source>
        <dbReference type="PROSITE-ProRule" id="PRU00808"/>
    </source>
</evidence>
<keyword evidence="1 2" id="KW-0647">Proteasome</keyword>
<evidence type="ECO:0000256" key="1">
    <source>
        <dbReference type="ARBA" id="ARBA00022942"/>
    </source>
</evidence>
<organism evidence="4 5">
    <name type="scientific">Morchella conica CCBAS932</name>
    <dbReference type="NCBI Taxonomy" id="1392247"/>
    <lineage>
        <taxon>Eukaryota</taxon>
        <taxon>Fungi</taxon>
        <taxon>Dikarya</taxon>
        <taxon>Ascomycota</taxon>
        <taxon>Pezizomycotina</taxon>
        <taxon>Pezizomycetes</taxon>
        <taxon>Pezizales</taxon>
        <taxon>Morchellaceae</taxon>
        <taxon>Morchella</taxon>
    </lineage>
</organism>
<dbReference type="InterPro" id="IPR050115">
    <property type="entry name" value="Proteasome_alpha"/>
</dbReference>
<name>A0A3N4KET3_9PEZI</name>
<dbReference type="OrthoDB" id="431557at2759"/>
<protein>
    <submittedName>
        <fullName evidence="4">N-terminal nucleophile aminohydrolase</fullName>
    </submittedName>
</protein>
<dbReference type="InterPro" id="IPR023332">
    <property type="entry name" value="Proteasome_alpha-type"/>
</dbReference>
<proteinExistence type="inferred from homology"/>
<dbReference type="InterPro" id="IPR000426">
    <property type="entry name" value="Proteasome_asu_N"/>
</dbReference>
<evidence type="ECO:0000313" key="5">
    <source>
        <dbReference type="Proteomes" id="UP000277580"/>
    </source>
</evidence>
<dbReference type="PROSITE" id="PS51475">
    <property type="entry name" value="PROTEASOME_ALPHA_2"/>
    <property type="match status" value="1"/>
</dbReference>
<evidence type="ECO:0000259" key="3">
    <source>
        <dbReference type="SMART" id="SM00948"/>
    </source>
</evidence>
<accession>A0A3N4KET3</accession>
<dbReference type="SMART" id="SM00948">
    <property type="entry name" value="Proteasome_A_N"/>
    <property type="match status" value="1"/>
</dbReference>
<dbReference type="PANTHER" id="PTHR11599">
    <property type="entry name" value="PROTEASOME SUBUNIT ALPHA/BETA"/>
    <property type="match status" value="1"/>
</dbReference>
<dbReference type="Proteomes" id="UP000277580">
    <property type="component" value="Unassembled WGS sequence"/>
</dbReference>
<dbReference type="Gene3D" id="3.60.20.10">
    <property type="entry name" value="Glutamine Phosphoribosylpyrophosphate, subunit 1, domain 1"/>
    <property type="match status" value="1"/>
</dbReference>
<dbReference type="InterPro" id="IPR029055">
    <property type="entry name" value="Ntn_hydrolases_N"/>
</dbReference>
<dbReference type="GO" id="GO:0019773">
    <property type="term" value="C:proteasome core complex, alpha-subunit complex"/>
    <property type="evidence" value="ECO:0007669"/>
    <property type="project" value="UniProtKB-UniRule"/>
</dbReference>
<dbReference type="InParanoid" id="A0A3N4KET3"/>
<comment type="similarity">
    <text evidence="2">Belongs to the peptidase T1A family.</text>
</comment>
<dbReference type="AlphaFoldDB" id="A0A3N4KET3"/>
<dbReference type="GO" id="GO:0016787">
    <property type="term" value="F:hydrolase activity"/>
    <property type="evidence" value="ECO:0007669"/>
    <property type="project" value="UniProtKB-KW"/>
</dbReference>
<evidence type="ECO:0000313" key="4">
    <source>
        <dbReference type="EMBL" id="RPB07852.1"/>
    </source>
</evidence>
<gene>
    <name evidence="4" type="ORF">P167DRAFT_529509</name>
</gene>